<feature type="transmembrane region" description="Helical" evidence="1">
    <location>
        <begin position="61"/>
        <end position="85"/>
    </location>
</feature>
<organism evidence="2">
    <name type="scientific">freshwater metagenome</name>
    <dbReference type="NCBI Taxonomy" id="449393"/>
    <lineage>
        <taxon>unclassified sequences</taxon>
        <taxon>metagenomes</taxon>
        <taxon>ecological metagenomes</taxon>
    </lineage>
</organism>
<accession>A0A6J6ECD1</accession>
<proteinExistence type="predicted"/>
<keyword evidence="1" id="KW-0472">Membrane</keyword>
<evidence type="ECO:0000256" key="1">
    <source>
        <dbReference type="SAM" id="Phobius"/>
    </source>
</evidence>
<reference evidence="2" key="1">
    <citation type="submission" date="2020-05" db="EMBL/GenBank/DDBJ databases">
        <authorList>
            <person name="Chiriac C."/>
            <person name="Salcher M."/>
            <person name="Ghai R."/>
            <person name="Kavagutti S V."/>
        </authorList>
    </citation>
    <scope>NUCLEOTIDE SEQUENCE</scope>
</reference>
<keyword evidence="1" id="KW-1133">Transmembrane helix</keyword>
<keyword evidence="1" id="KW-0812">Transmembrane</keyword>
<protein>
    <submittedName>
        <fullName evidence="2">Unannotated protein</fullName>
    </submittedName>
</protein>
<dbReference type="AlphaFoldDB" id="A0A6J6ECD1"/>
<feature type="transmembrane region" description="Helical" evidence="1">
    <location>
        <begin position="30"/>
        <end position="49"/>
    </location>
</feature>
<feature type="transmembrane region" description="Helical" evidence="1">
    <location>
        <begin position="91"/>
        <end position="109"/>
    </location>
</feature>
<name>A0A6J6ECD1_9ZZZZ</name>
<evidence type="ECO:0000313" key="2">
    <source>
        <dbReference type="EMBL" id="CAB4571923.1"/>
    </source>
</evidence>
<dbReference type="EMBL" id="CAEZTT010000024">
    <property type="protein sequence ID" value="CAB4571923.1"/>
    <property type="molecule type" value="Genomic_DNA"/>
</dbReference>
<sequence>MQITTWLSSAIIALLTSTIAVFLSSSVYGEIPVGSILAAGLIFFATRYLKKSRASFWQSTLVIIFWGLITFRAATPTAMGDLILIEDQFTWWYVGLTGSAALISLIIPAKSVAKSPDAVEFPN</sequence>
<gene>
    <name evidence="2" type="ORF">UFOPK1726_00335</name>
</gene>